<feature type="coiled-coil region" evidence="1">
    <location>
        <begin position="33"/>
        <end position="127"/>
    </location>
</feature>
<reference evidence="3" key="1">
    <citation type="journal article" date="2010" name="Science">
        <title>Plasticity of animal genome architecture unmasked by rapid evolution of a pelagic tunicate.</title>
        <authorList>
            <person name="Denoeud F."/>
            <person name="Henriet S."/>
            <person name="Mungpakdee S."/>
            <person name="Aury J.M."/>
            <person name="Da Silva C."/>
            <person name="Brinkmann H."/>
            <person name="Mikhaleva J."/>
            <person name="Olsen L.C."/>
            <person name="Jubin C."/>
            <person name="Canestro C."/>
            <person name="Bouquet J.M."/>
            <person name="Danks G."/>
            <person name="Poulain J."/>
            <person name="Campsteijn C."/>
            <person name="Adamski M."/>
            <person name="Cross I."/>
            <person name="Yadetie F."/>
            <person name="Muffato M."/>
            <person name="Louis A."/>
            <person name="Butcher S."/>
            <person name="Tsagkogeorga G."/>
            <person name="Konrad A."/>
            <person name="Singh S."/>
            <person name="Jensen M.F."/>
            <person name="Cong E.H."/>
            <person name="Eikeseth-Otteraa H."/>
            <person name="Noel B."/>
            <person name="Anthouard V."/>
            <person name="Porcel B.M."/>
            <person name="Kachouri-Lafond R."/>
            <person name="Nishino A."/>
            <person name="Ugolini M."/>
            <person name="Chourrout P."/>
            <person name="Nishida H."/>
            <person name="Aasland R."/>
            <person name="Huzurbazar S."/>
            <person name="Westhof E."/>
            <person name="Delsuc F."/>
            <person name="Lehrach H."/>
            <person name="Reinhardt R."/>
            <person name="Weissenbach J."/>
            <person name="Roy S.W."/>
            <person name="Artiguenave F."/>
            <person name="Postlethwait J.H."/>
            <person name="Manak J.R."/>
            <person name="Thompson E.M."/>
            <person name="Jaillon O."/>
            <person name="Du Pasquier L."/>
            <person name="Boudinot P."/>
            <person name="Liberles D.A."/>
            <person name="Volff J.N."/>
            <person name="Philippe H."/>
            <person name="Lenhard B."/>
            <person name="Roest Crollius H."/>
            <person name="Wincker P."/>
            <person name="Chourrout D."/>
        </authorList>
    </citation>
    <scope>NUCLEOTIDE SEQUENCE [LARGE SCALE GENOMIC DNA]</scope>
</reference>
<keyword evidence="1" id="KW-0175">Coiled coil</keyword>
<name>E4YIW3_OIKDI</name>
<feature type="region of interest" description="Disordered" evidence="2">
    <location>
        <begin position="353"/>
        <end position="372"/>
    </location>
</feature>
<evidence type="ECO:0000256" key="2">
    <source>
        <dbReference type="SAM" id="MobiDB-lite"/>
    </source>
</evidence>
<gene>
    <name evidence="3" type="ORF">GSOID_T00027235001</name>
</gene>
<evidence type="ECO:0000313" key="3">
    <source>
        <dbReference type="EMBL" id="CBY35424.1"/>
    </source>
</evidence>
<dbReference type="Proteomes" id="UP000011014">
    <property type="component" value="Unassembled WGS sequence"/>
</dbReference>
<feature type="compositionally biased region" description="Basic and acidic residues" evidence="2">
    <location>
        <begin position="357"/>
        <end position="372"/>
    </location>
</feature>
<dbReference type="EMBL" id="FN654626">
    <property type="protein sequence ID" value="CBY35424.1"/>
    <property type="molecule type" value="Genomic_DNA"/>
</dbReference>
<accession>E4YIW3</accession>
<dbReference type="AlphaFoldDB" id="E4YIW3"/>
<evidence type="ECO:0000256" key="1">
    <source>
        <dbReference type="SAM" id="Coils"/>
    </source>
</evidence>
<organism evidence="3">
    <name type="scientific">Oikopleura dioica</name>
    <name type="common">Tunicate</name>
    <dbReference type="NCBI Taxonomy" id="34765"/>
    <lineage>
        <taxon>Eukaryota</taxon>
        <taxon>Metazoa</taxon>
        <taxon>Chordata</taxon>
        <taxon>Tunicata</taxon>
        <taxon>Appendicularia</taxon>
        <taxon>Copelata</taxon>
        <taxon>Oikopleuridae</taxon>
        <taxon>Oikopleura</taxon>
    </lineage>
</organism>
<sequence length="372" mass="43509">MDKLISETFEKRKEISELKASVEEDRATCLAVSDTAEENISKTENSLNEKIQQVNKEIQQKEKKFQEMLEKATDDVERKNDKLVESVLNLDQNAEIKSLENQLLKFDNRLTRENEIIRKKLEKHNRRISEKTEIALEKLNFKVEEVDDKMTKEKFLLSSEIEKLAETIKDQQKSMSELKEEQYLLQLETIGKSSALGTLEKSYNELQSAFIHLGSRVQQKMNQTIINMSTNHRNYQRYNNEKIDELRDKLSEIIANHNLQGQRVRENSNLTMKLFLNEHMLNRTQSHQGYQLLQLAQEAKRCTDETDNIIRKFNEQQAQLQSQKDEMRDLRTILLQVNCFFSINKQKLFLGSGGSTRGKDKCRSSRAAKSDQ</sequence>
<proteinExistence type="predicted"/>
<protein>
    <submittedName>
        <fullName evidence="3">Uncharacterized protein</fullName>
    </submittedName>
</protein>